<evidence type="ECO:0000313" key="11">
    <source>
        <dbReference type="Proteomes" id="UP000215405"/>
    </source>
</evidence>
<accession>A0A231UWI8</accession>
<dbReference type="FunFam" id="3.40.250.10:FF:000001">
    <property type="entry name" value="Sulfurtransferase"/>
    <property type="match status" value="1"/>
</dbReference>
<evidence type="ECO:0000256" key="6">
    <source>
        <dbReference type="ARBA" id="ARBA00066832"/>
    </source>
</evidence>
<dbReference type="Pfam" id="PF00581">
    <property type="entry name" value="Rhodanese"/>
    <property type="match status" value="2"/>
</dbReference>
<dbReference type="InterPro" id="IPR045078">
    <property type="entry name" value="TST/MPST-like"/>
</dbReference>
<evidence type="ECO:0000256" key="8">
    <source>
        <dbReference type="ARBA" id="ARBA00078354"/>
    </source>
</evidence>
<dbReference type="AlphaFoldDB" id="A0A231UWI8"/>
<gene>
    <name evidence="10" type="ORF">B7H23_08715</name>
</gene>
<evidence type="ECO:0000256" key="7">
    <source>
        <dbReference type="ARBA" id="ARBA00070833"/>
    </source>
</evidence>
<dbReference type="SMART" id="SM00450">
    <property type="entry name" value="RHOD"/>
    <property type="match status" value="2"/>
</dbReference>
<feature type="domain" description="Rhodanese" evidence="9">
    <location>
        <begin position="20"/>
        <end position="137"/>
    </location>
</feature>
<dbReference type="InterPro" id="IPR001763">
    <property type="entry name" value="Rhodanese-like_dom"/>
</dbReference>
<comment type="catalytic activity">
    <reaction evidence="5">
        <text>2-oxo-3-sulfanylpropanoate + [thioredoxin]-dithiol = [thioredoxin]-disulfide + hydrogen sulfide + pyruvate + H(+)</text>
        <dbReference type="Rhea" id="RHEA:21740"/>
        <dbReference type="Rhea" id="RHEA-COMP:10698"/>
        <dbReference type="Rhea" id="RHEA-COMP:10700"/>
        <dbReference type="ChEBI" id="CHEBI:15361"/>
        <dbReference type="ChEBI" id="CHEBI:15378"/>
        <dbReference type="ChEBI" id="CHEBI:29919"/>
        <dbReference type="ChEBI" id="CHEBI:29950"/>
        <dbReference type="ChEBI" id="CHEBI:50058"/>
        <dbReference type="ChEBI" id="CHEBI:57678"/>
        <dbReference type="EC" id="2.8.1.2"/>
    </reaction>
    <physiologicalReaction direction="left-to-right" evidence="5">
        <dbReference type="Rhea" id="RHEA:21741"/>
    </physiologicalReaction>
</comment>
<dbReference type="InterPro" id="IPR036873">
    <property type="entry name" value="Rhodanese-like_dom_sf"/>
</dbReference>
<evidence type="ECO:0000256" key="3">
    <source>
        <dbReference type="ARBA" id="ARBA00022679"/>
    </source>
</evidence>
<dbReference type="GO" id="GO:0005737">
    <property type="term" value="C:cytoplasm"/>
    <property type="evidence" value="ECO:0007669"/>
    <property type="project" value="UniProtKB-SubCell"/>
</dbReference>
<dbReference type="Gene3D" id="3.40.250.10">
    <property type="entry name" value="Rhodanese-like domain"/>
    <property type="match status" value="2"/>
</dbReference>
<comment type="subcellular location">
    <subcellularLocation>
        <location evidence="1">Cytoplasm</location>
    </subcellularLocation>
</comment>
<name>A0A231UWI8_9HYPH</name>
<keyword evidence="3 10" id="KW-0808">Transferase</keyword>
<evidence type="ECO:0000259" key="9">
    <source>
        <dbReference type="PROSITE" id="PS50206"/>
    </source>
</evidence>
<evidence type="ECO:0000256" key="4">
    <source>
        <dbReference type="ARBA" id="ARBA00022737"/>
    </source>
</evidence>
<keyword evidence="11" id="KW-1185">Reference proteome</keyword>
<dbReference type="SUPFAM" id="SSF52821">
    <property type="entry name" value="Rhodanese/Cell cycle control phosphatase"/>
    <property type="match status" value="2"/>
</dbReference>
<evidence type="ECO:0000256" key="2">
    <source>
        <dbReference type="ARBA" id="ARBA00022490"/>
    </source>
</evidence>
<proteinExistence type="predicted"/>
<protein>
    <recommendedName>
        <fullName evidence="7">3-mercaptopyruvate sulfurtransferase</fullName>
        <ecNumber evidence="6">2.8.1.2</ecNumber>
    </recommendedName>
    <alternativeName>
        <fullName evidence="8">Rhodanese-like protein</fullName>
    </alternativeName>
</protein>
<dbReference type="CDD" id="cd01448">
    <property type="entry name" value="TST_Repeat_1"/>
    <property type="match status" value="1"/>
</dbReference>
<dbReference type="PROSITE" id="PS50206">
    <property type="entry name" value="RHODANESE_3"/>
    <property type="match status" value="2"/>
</dbReference>
<dbReference type="EMBL" id="NBYO01000002">
    <property type="protein sequence ID" value="OXT00242.1"/>
    <property type="molecule type" value="Genomic_DNA"/>
</dbReference>
<dbReference type="CDD" id="cd01449">
    <property type="entry name" value="TST_Repeat_2"/>
    <property type="match status" value="1"/>
</dbReference>
<dbReference type="PANTHER" id="PTHR11364">
    <property type="entry name" value="THIOSULFATE SULFERTANSFERASE"/>
    <property type="match status" value="1"/>
</dbReference>
<dbReference type="FunFam" id="3.40.250.10:FF:000015">
    <property type="entry name" value="Sulfurtransferase"/>
    <property type="match status" value="1"/>
</dbReference>
<dbReference type="NCBIfam" id="NF008557">
    <property type="entry name" value="PRK11493.1"/>
    <property type="match status" value="1"/>
</dbReference>
<feature type="domain" description="Rhodanese" evidence="9">
    <location>
        <begin position="167"/>
        <end position="280"/>
    </location>
</feature>
<comment type="caution">
    <text evidence="10">The sequence shown here is derived from an EMBL/GenBank/DDBJ whole genome shotgun (WGS) entry which is preliminary data.</text>
</comment>
<sequence>MSDAMPMPIVPAEWLEKHLHDPGLSIIDASWYLPAQGRDAEKEYEEAHIPRAVFFDQDLVVEPGVDLPHAMPSPSHFAQHLGSMGISVHDNIVVYDGPGFFSAPRVWWMLRTMGAKKVAVLAGGLDGWKKDGRPVTAEPTKTAGCYFEAEFDTDTVVPFDEMKRIATSGNAIVVDARPAGRFTGEEPEPRKGMRSGHIPGSLNVPFTELSKDGRLKDVDVLRALFSEAGVPKDRPLVTSCGSGVTAAALLLALEEAGYENIRLYDGSWSEWGARSDTEVETGPARGVQK</sequence>
<organism evidence="10 11">
    <name type="scientific">Notoacmeibacter marinus</name>
    <dbReference type="NCBI Taxonomy" id="1876515"/>
    <lineage>
        <taxon>Bacteria</taxon>
        <taxon>Pseudomonadati</taxon>
        <taxon>Pseudomonadota</taxon>
        <taxon>Alphaproteobacteria</taxon>
        <taxon>Hyphomicrobiales</taxon>
        <taxon>Notoacmeibacteraceae</taxon>
        <taxon>Notoacmeibacter</taxon>
    </lineage>
</organism>
<evidence type="ECO:0000313" key="10">
    <source>
        <dbReference type="EMBL" id="OXT00242.1"/>
    </source>
</evidence>
<dbReference type="GO" id="GO:0004792">
    <property type="term" value="F:thiosulfate-cyanide sulfurtransferase activity"/>
    <property type="evidence" value="ECO:0007669"/>
    <property type="project" value="TreeGrafter"/>
</dbReference>
<dbReference type="PANTHER" id="PTHR11364:SF27">
    <property type="entry name" value="SULFURTRANSFERASE"/>
    <property type="match status" value="1"/>
</dbReference>
<dbReference type="EC" id="2.8.1.2" evidence="6"/>
<dbReference type="Proteomes" id="UP000215405">
    <property type="component" value="Unassembled WGS sequence"/>
</dbReference>
<dbReference type="RefSeq" id="WP_094077067.1">
    <property type="nucleotide sequence ID" value="NZ_NBYO01000002.1"/>
</dbReference>
<keyword evidence="4" id="KW-0677">Repeat</keyword>
<keyword evidence="10" id="KW-0670">Pyruvate</keyword>
<reference evidence="11" key="1">
    <citation type="journal article" date="2017" name="Int. J. Syst. Evol. Microbiol.">
        <title>Notoacmeibacter marinus gen. nov., sp. nov., isolated from the gut of a limpet and proposal of Notoacmeibacteraceae fam. nov. in the order Rhizobiales of the class Alphaproteobacteria.</title>
        <authorList>
            <person name="Huang Z."/>
            <person name="Guo F."/>
            <person name="Lai Q."/>
        </authorList>
    </citation>
    <scope>NUCLEOTIDE SEQUENCE [LARGE SCALE GENOMIC DNA]</scope>
    <source>
        <strain evidence="11">XMTR2A4</strain>
    </source>
</reference>
<dbReference type="GO" id="GO:0016784">
    <property type="term" value="F:3-mercaptopyruvate sulfurtransferase activity"/>
    <property type="evidence" value="ECO:0007669"/>
    <property type="project" value="UniProtKB-EC"/>
</dbReference>
<evidence type="ECO:0000256" key="5">
    <source>
        <dbReference type="ARBA" id="ARBA00051793"/>
    </source>
</evidence>
<keyword evidence="2" id="KW-0963">Cytoplasm</keyword>
<evidence type="ECO:0000256" key="1">
    <source>
        <dbReference type="ARBA" id="ARBA00004496"/>
    </source>
</evidence>